<evidence type="ECO:0000256" key="2">
    <source>
        <dbReference type="SAM" id="Phobius"/>
    </source>
</evidence>
<reference evidence="3 4" key="1">
    <citation type="submission" date="2014-03" db="EMBL/GenBank/DDBJ databases">
        <title>Draft Genome of Photorhabdus luminescens BA1, an Egyptian Isolate.</title>
        <authorList>
            <person name="Ghazal S."/>
            <person name="Hurst S.G.IV."/>
            <person name="Morris K."/>
            <person name="Thomas K."/>
            <person name="Tisa L.S."/>
        </authorList>
    </citation>
    <scope>NUCLEOTIDE SEQUENCE [LARGE SCALE GENOMIC DNA]</scope>
    <source>
        <strain evidence="3 4">BA1</strain>
    </source>
</reference>
<gene>
    <name evidence="3" type="ORF">BA1DRAFT_03435</name>
</gene>
<evidence type="ECO:0000313" key="3">
    <source>
        <dbReference type="EMBL" id="EYU14035.1"/>
    </source>
</evidence>
<keyword evidence="2" id="KW-1133">Transmembrane helix</keyword>
<accession>A0A022PHQ1</accession>
<dbReference type="NCBIfam" id="NF007800">
    <property type="entry name" value="PRK10506.1"/>
    <property type="match status" value="1"/>
</dbReference>
<name>A0A022PHQ1_9GAMM</name>
<dbReference type="Proteomes" id="UP000023464">
    <property type="component" value="Unassembled WGS sequence"/>
</dbReference>
<evidence type="ECO:0000313" key="4">
    <source>
        <dbReference type="Proteomes" id="UP000023464"/>
    </source>
</evidence>
<organism evidence="3 4">
    <name type="scientific">Photorhabdus aegyptia</name>
    <dbReference type="NCBI Taxonomy" id="2805098"/>
    <lineage>
        <taxon>Bacteria</taxon>
        <taxon>Pseudomonadati</taxon>
        <taxon>Pseudomonadota</taxon>
        <taxon>Gammaproteobacteria</taxon>
        <taxon>Enterobacterales</taxon>
        <taxon>Morganellaceae</taxon>
        <taxon>Photorhabdus</taxon>
    </lineage>
</organism>
<dbReference type="GO" id="GO:0016020">
    <property type="term" value="C:membrane"/>
    <property type="evidence" value="ECO:0007669"/>
    <property type="project" value="UniProtKB-SubCell"/>
</dbReference>
<keyword evidence="2" id="KW-0812">Transmembrane</keyword>
<dbReference type="NCBIfam" id="TIGR02532">
    <property type="entry name" value="IV_pilin_GFxxxE"/>
    <property type="match status" value="1"/>
</dbReference>
<dbReference type="PATRIC" id="fig|1393736.3.peg.3510"/>
<dbReference type="EMBL" id="JFGV01000060">
    <property type="protein sequence ID" value="EYU14035.1"/>
    <property type="molecule type" value="Genomic_DNA"/>
</dbReference>
<dbReference type="InterPro" id="IPR012902">
    <property type="entry name" value="N_methyl_site"/>
</dbReference>
<keyword evidence="2" id="KW-0472">Membrane</keyword>
<dbReference type="InterPro" id="IPR045584">
    <property type="entry name" value="Pilin-like"/>
</dbReference>
<sequence length="171" mass="19324">MVNNMNIIGHYNIDNQLGFSLLELMIVIVLVSIFSLWGVQEWGYHQERARLQESAQKILTFIARQQSLANYLNKRVVLWLKIGKDWCITLSNPVLANCDLENVEGISSPYQDVIISSATKDQIEFHGIRNTMIPASFTLANSAGEISIIFSSRGRMRSCSNNKFNQIPACD</sequence>
<dbReference type="SUPFAM" id="SSF54523">
    <property type="entry name" value="Pili subunits"/>
    <property type="match status" value="1"/>
</dbReference>
<evidence type="ECO:0000256" key="1">
    <source>
        <dbReference type="ARBA" id="ARBA00004167"/>
    </source>
</evidence>
<dbReference type="Pfam" id="PF07963">
    <property type="entry name" value="N_methyl"/>
    <property type="match status" value="1"/>
</dbReference>
<comment type="caution">
    <text evidence="3">The sequence shown here is derived from an EMBL/GenBank/DDBJ whole genome shotgun (WGS) entry which is preliminary data.</text>
</comment>
<protein>
    <submittedName>
        <fullName evidence="3">Prepilin-type cleavage/methylation</fullName>
    </submittedName>
</protein>
<dbReference type="AlphaFoldDB" id="A0A022PHQ1"/>
<feature type="transmembrane region" description="Helical" evidence="2">
    <location>
        <begin position="20"/>
        <end position="39"/>
    </location>
</feature>
<keyword evidence="4" id="KW-1185">Reference proteome</keyword>
<proteinExistence type="predicted"/>
<dbReference type="RefSeq" id="WP_051560826.1">
    <property type="nucleotide sequence ID" value="NZ_CAWLTM010000055.1"/>
</dbReference>
<comment type="subcellular location">
    <subcellularLocation>
        <location evidence="1">Membrane</location>
        <topology evidence="1">Single-pass membrane protein</topology>
    </subcellularLocation>
</comment>